<evidence type="ECO:0000256" key="3">
    <source>
        <dbReference type="ARBA" id="ARBA00022679"/>
    </source>
</evidence>
<dbReference type="Proteomes" id="UP001620460">
    <property type="component" value="Unassembled WGS sequence"/>
</dbReference>
<keyword evidence="2" id="KW-0328">Glycosyltransferase</keyword>
<dbReference type="Pfam" id="PF00535">
    <property type="entry name" value="Glycos_transf_2"/>
    <property type="match status" value="1"/>
</dbReference>
<comment type="similarity">
    <text evidence="1">Belongs to the glycosyltransferase 2 family.</text>
</comment>
<dbReference type="PANTHER" id="PTHR43685">
    <property type="entry name" value="GLYCOSYLTRANSFERASE"/>
    <property type="match status" value="1"/>
</dbReference>
<name>A0ABW8JRR2_9GAMM</name>
<protein>
    <submittedName>
        <fullName evidence="5">Glycosyltransferase family 2 protein</fullName>
    </submittedName>
</protein>
<dbReference type="SUPFAM" id="SSF53448">
    <property type="entry name" value="Nucleotide-diphospho-sugar transferases"/>
    <property type="match status" value="1"/>
</dbReference>
<dbReference type="Gene3D" id="3.90.550.10">
    <property type="entry name" value="Spore Coat Polysaccharide Biosynthesis Protein SpsA, Chain A"/>
    <property type="match status" value="1"/>
</dbReference>
<reference evidence="5 6" key="1">
    <citation type="submission" date="2020-10" db="EMBL/GenBank/DDBJ databases">
        <title>Phylogeny of dyella-like bacteria.</title>
        <authorList>
            <person name="Fu J."/>
        </authorList>
    </citation>
    <scope>NUCLEOTIDE SEQUENCE [LARGE SCALE GENOMIC DNA]</scope>
    <source>
        <strain evidence="5 6">Gsoil3046</strain>
    </source>
</reference>
<organism evidence="5 6">
    <name type="scientific">Dyella ginsengisoli</name>
    <dbReference type="NCBI Taxonomy" id="363848"/>
    <lineage>
        <taxon>Bacteria</taxon>
        <taxon>Pseudomonadati</taxon>
        <taxon>Pseudomonadota</taxon>
        <taxon>Gammaproteobacteria</taxon>
        <taxon>Lysobacterales</taxon>
        <taxon>Rhodanobacteraceae</taxon>
        <taxon>Dyella</taxon>
    </lineage>
</organism>
<evidence type="ECO:0000313" key="6">
    <source>
        <dbReference type="Proteomes" id="UP001620460"/>
    </source>
</evidence>
<accession>A0ABW8JRR2</accession>
<keyword evidence="3" id="KW-0808">Transferase</keyword>
<dbReference type="RefSeq" id="WP_404630079.1">
    <property type="nucleotide sequence ID" value="NZ_JADIKM010000001.1"/>
</dbReference>
<evidence type="ECO:0000259" key="4">
    <source>
        <dbReference type="Pfam" id="PF00535"/>
    </source>
</evidence>
<evidence type="ECO:0000256" key="1">
    <source>
        <dbReference type="ARBA" id="ARBA00006739"/>
    </source>
</evidence>
<keyword evidence="6" id="KW-1185">Reference proteome</keyword>
<dbReference type="EMBL" id="JADIKM010000001">
    <property type="protein sequence ID" value="MFK2902965.1"/>
    <property type="molecule type" value="Genomic_DNA"/>
</dbReference>
<feature type="domain" description="Glycosyltransferase 2-like" evidence="4">
    <location>
        <begin position="32"/>
        <end position="156"/>
    </location>
</feature>
<evidence type="ECO:0000256" key="2">
    <source>
        <dbReference type="ARBA" id="ARBA00022676"/>
    </source>
</evidence>
<sequence>MNSQAVSLRPIELAPAVDTRVAAAVVPMAPVSVVVPCFRCAGTIAGAVASVAAQTLRPAEVLLVDDASGDDTLASLEAVARSYPAGWVKVISLSVNGGPSSARNEGWEQARQPWIAFIDADDSWHPRKIELQMAALDQDPHIAMIAHQMNVQPRSAPPPAVTLPIRLAAVPRRLLRMRSGFPTASVMLRRDLPFRFDESRRRAEDALLWGQILLSGYRCVTIQQVLASWHKQPFGEGGLSGDLAAMHAAAWDMRRALYAQGLVGRAELLAAHAYSVVRYARRHVLTFLRRRRAGSDAGRGS</sequence>
<dbReference type="InterPro" id="IPR029044">
    <property type="entry name" value="Nucleotide-diphossugar_trans"/>
</dbReference>
<dbReference type="PANTHER" id="PTHR43685:SF5">
    <property type="entry name" value="GLYCOSYLTRANSFERASE EPSE-RELATED"/>
    <property type="match status" value="1"/>
</dbReference>
<gene>
    <name evidence="5" type="ORF">ISP17_03245</name>
</gene>
<proteinExistence type="inferred from homology"/>
<comment type="caution">
    <text evidence="5">The sequence shown here is derived from an EMBL/GenBank/DDBJ whole genome shotgun (WGS) entry which is preliminary data.</text>
</comment>
<dbReference type="InterPro" id="IPR001173">
    <property type="entry name" value="Glyco_trans_2-like"/>
</dbReference>
<evidence type="ECO:0000313" key="5">
    <source>
        <dbReference type="EMBL" id="MFK2902965.1"/>
    </source>
</evidence>
<dbReference type="CDD" id="cd00761">
    <property type="entry name" value="Glyco_tranf_GTA_type"/>
    <property type="match status" value="1"/>
</dbReference>
<dbReference type="InterPro" id="IPR050834">
    <property type="entry name" value="Glycosyltransf_2"/>
</dbReference>